<name>A0A2M8W2G5_9RHOB</name>
<sequence>MFGLNFLFCLRQMICAFLLGVASNAAWAVDISFQSPSGNIRCDMSRDAPLAVRCDLGVERQSYTNRPESCDGVWGTSFGLGQTGTAQLICVTGADLTSEGRAVLPYGSRAILDGITCRSEPSGVICVNIAGNGFEVRRAQQRMF</sequence>
<keyword evidence="1" id="KW-0732">Signal</keyword>
<comment type="caution">
    <text evidence="2">The sequence shown here is derived from an EMBL/GenBank/DDBJ whole genome shotgun (WGS) entry which is preliminary data.</text>
</comment>
<feature type="chain" id="PRO_5014708691" description="CVNH domain-containing protein" evidence="1">
    <location>
        <begin position="29"/>
        <end position="144"/>
    </location>
</feature>
<dbReference type="Proteomes" id="UP000228531">
    <property type="component" value="Unassembled WGS sequence"/>
</dbReference>
<evidence type="ECO:0008006" key="4">
    <source>
        <dbReference type="Google" id="ProtNLM"/>
    </source>
</evidence>
<reference evidence="2 3" key="1">
    <citation type="submission" date="2017-11" db="EMBL/GenBank/DDBJ databases">
        <title>Genomic Encyclopedia of Archaeal and Bacterial Type Strains, Phase II (KMG-II): From Individual Species to Whole Genera.</title>
        <authorList>
            <person name="Goeker M."/>
        </authorList>
    </citation>
    <scope>NUCLEOTIDE SEQUENCE [LARGE SCALE GENOMIC DNA]</scope>
    <source>
        <strain evidence="2 3">DSM 29128</strain>
    </source>
</reference>
<proteinExistence type="predicted"/>
<dbReference type="EMBL" id="PGTY01000003">
    <property type="protein sequence ID" value="PJI85122.1"/>
    <property type="molecule type" value="Genomic_DNA"/>
</dbReference>
<dbReference type="AlphaFoldDB" id="A0A2M8W2G5"/>
<protein>
    <recommendedName>
        <fullName evidence="4">CVNH domain-containing protein</fullName>
    </recommendedName>
</protein>
<accession>A0A2M8W2G5</accession>
<dbReference type="Pfam" id="PF20341">
    <property type="entry name" value="DUF6636"/>
    <property type="match status" value="1"/>
</dbReference>
<keyword evidence="3" id="KW-1185">Reference proteome</keyword>
<dbReference type="InterPro" id="IPR046576">
    <property type="entry name" value="DUF6636"/>
</dbReference>
<evidence type="ECO:0000313" key="2">
    <source>
        <dbReference type="EMBL" id="PJI85122.1"/>
    </source>
</evidence>
<evidence type="ECO:0000313" key="3">
    <source>
        <dbReference type="Proteomes" id="UP000228531"/>
    </source>
</evidence>
<gene>
    <name evidence="2" type="ORF">BC777_3119</name>
</gene>
<evidence type="ECO:0000256" key="1">
    <source>
        <dbReference type="SAM" id="SignalP"/>
    </source>
</evidence>
<feature type="signal peptide" evidence="1">
    <location>
        <begin position="1"/>
        <end position="28"/>
    </location>
</feature>
<organism evidence="2 3">
    <name type="scientific">Yoonia maricola</name>
    <dbReference type="NCBI Taxonomy" id="420999"/>
    <lineage>
        <taxon>Bacteria</taxon>
        <taxon>Pseudomonadati</taxon>
        <taxon>Pseudomonadota</taxon>
        <taxon>Alphaproteobacteria</taxon>
        <taxon>Rhodobacterales</taxon>
        <taxon>Paracoccaceae</taxon>
        <taxon>Yoonia</taxon>
    </lineage>
</organism>